<dbReference type="InterPro" id="IPR018368">
    <property type="entry name" value="ClpA/B_CS1"/>
</dbReference>
<evidence type="ECO:0000256" key="1">
    <source>
        <dbReference type="ARBA" id="ARBA00008675"/>
    </source>
</evidence>
<dbReference type="Pfam" id="PF07724">
    <property type="entry name" value="AAA_2"/>
    <property type="match status" value="1"/>
</dbReference>
<dbReference type="Pfam" id="PF02861">
    <property type="entry name" value="Clp_N"/>
    <property type="match status" value="1"/>
</dbReference>
<dbReference type="Gene3D" id="1.10.1780.10">
    <property type="entry name" value="Clp, N-terminal domain"/>
    <property type="match status" value="1"/>
</dbReference>
<dbReference type="EMBL" id="JOPJ01000008">
    <property type="protein sequence ID" value="OUJ12917.1"/>
    <property type="molecule type" value="Genomic_DNA"/>
</dbReference>
<dbReference type="CDD" id="cd19499">
    <property type="entry name" value="RecA-like_ClpB_Hsp104-like"/>
    <property type="match status" value="1"/>
</dbReference>
<dbReference type="Gene3D" id="3.40.50.300">
    <property type="entry name" value="P-loop containing nucleotide triphosphate hydrolases"/>
    <property type="match status" value="3"/>
</dbReference>
<dbReference type="GO" id="GO:0034605">
    <property type="term" value="P:cellular response to heat"/>
    <property type="evidence" value="ECO:0007669"/>
    <property type="project" value="TreeGrafter"/>
</dbReference>
<keyword evidence="4" id="KW-0067">ATP-binding</keyword>
<dbReference type="PROSITE" id="PS51903">
    <property type="entry name" value="CLP_R"/>
    <property type="match status" value="1"/>
</dbReference>
<dbReference type="InterPro" id="IPR050130">
    <property type="entry name" value="ClpA_ClpB"/>
</dbReference>
<keyword evidence="2 6" id="KW-0677">Repeat</keyword>
<dbReference type="InterPro" id="IPR019489">
    <property type="entry name" value="Clp_ATPase_C"/>
</dbReference>
<dbReference type="InterPro" id="IPR041546">
    <property type="entry name" value="ClpA/ClpB_AAA_lid"/>
</dbReference>
<gene>
    <name evidence="8" type="ORF">HK26_12230</name>
</gene>
<dbReference type="SMART" id="SM01086">
    <property type="entry name" value="ClpB_D2-small"/>
    <property type="match status" value="1"/>
</dbReference>
<dbReference type="InterPro" id="IPR004176">
    <property type="entry name" value="Clp_R_N"/>
</dbReference>
<dbReference type="PANTHER" id="PTHR11638:SF184">
    <property type="entry name" value="ATPASE WITH CHAPERONE ACTIVITY"/>
    <property type="match status" value="1"/>
</dbReference>
<dbReference type="Gene3D" id="1.10.8.60">
    <property type="match status" value="1"/>
</dbReference>
<comment type="similarity">
    <text evidence="1">Belongs to the ClpA/ClpB family.</text>
</comment>
<protein>
    <submittedName>
        <fullName evidence="8">ATPase AAA</fullName>
    </submittedName>
</protein>
<dbReference type="SUPFAM" id="SSF81923">
    <property type="entry name" value="Double Clp-N motif"/>
    <property type="match status" value="1"/>
</dbReference>
<keyword evidence="3" id="KW-0547">Nucleotide-binding</keyword>
<reference evidence="9" key="1">
    <citation type="submission" date="2014-06" db="EMBL/GenBank/DDBJ databases">
        <authorList>
            <person name="Winans N.J."/>
            <person name="Newell P.D."/>
            <person name="Douglas A.E."/>
        </authorList>
    </citation>
    <scope>NUCLEOTIDE SEQUENCE [LARGE SCALE GENOMIC DNA]</scope>
</reference>
<proteinExistence type="inferred from homology"/>
<organism evidence="8 9">
    <name type="scientific">Acetobacter okinawensis</name>
    <dbReference type="NCBI Taxonomy" id="1076594"/>
    <lineage>
        <taxon>Bacteria</taxon>
        <taxon>Pseudomonadati</taxon>
        <taxon>Pseudomonadota</taxon>
        <taxon>Alphaproteobacteria</taxon>
        <taxon>Acetobacterales</taxon>
        <taxon>Acetobacteraceae</taxon>
        <taxon>Acetobacter</taxon>
    </lineage>
</organism>
<dbReference type="InterPro" id="IPR001270">
    <property type="entry name" value="ClpA/B"/>
</dbReference>
<dbReference type="Pfam" id="PF10431">
    <property type="entry name" value="ClpB_D2-small"/>
    <property type="match status" value="1"/>
</dbReference>
<feature type="domain" description="Clp R" evidence="7">
    <location>
        <begin position="8"/>
        <end position="154"/>
    </location>
</feature>
<evidence type="ECO:0000259" key="7">
    <source>
        <dbReference type="PROSITE" id="PS51903"/>
    </source>
</evidence>
<accession>A0A252BVN2</accession>
<dbReference type="SUPFAM" id="SSF52540">
    <property type="entry name" value="P-loop containing nucleoside triphosphate hydrolases"/>
    <property type="match status" value="2"/>
</dbReference>
<dbReference type="Pfam" id="PF00004">
    <property type="entry name" value="AAA"/>
    <property type="match status" value="1"/>
</dbReference>
<dbReference type="GO" id="GO:0005524">
    <property type="term" value="F:ATP binding"/>
    <property type="evidence" value="ECO:0007669"/>
    <property type="project" value="UniProtKB-KW"/>
</dbReference>
<evidence type="ECO:0000256" key="5">
    <source>
        <dbReference type="ARBA" id="ARBA00023186"/>
    </source>
</evidence>
<dbReference type="SMART" id="SM00382">
    <property type="entry name" value="AAA"/>
    <property type="match status" value="2"/>
</dbReference>
<keyword evidence="5" id="KW-0143">Chaperone</keyword>
<dbReference type="NCBIfam" id="TIGR03345">
    <property type="entry name" value="VI_ClpV1"/>
    <property type="match status" value="1"/>
</dbReference>
<dbReference type="Proteomes" id="UP000194931">
    <property type="component" value="Unassembled WGS sequence"/>
</dbReference>
<comment type="caution">
    <text evidence="8">The sequence shown here is derived from an EMBL/GenBank/DDBJ whole genome shotgun (WGS) entry which is preliminary data.</text>
</comment>
<evidence type="ECO:0000313" key="9">
    <source>
        <dbReference type="Proteomes" id="UP000194931"/>
    </source>
</evidence>
<dbReference type="PANTHER" id="PTHR11638">
    <property type="entry name" value="ATP-DEPENDENT CLP PROTEASE"/>
    <property type="match status" value="1"/>
</dbReference>
<dbReference type="InterPro" id="IPR027417">
    <property type="entry name" value="P-loop_NTPase"/>
</dbReference>
<evidence type="ECO:0000256" key="4">
    <source>
        <dbReference type="ARBA" id="ARBA00022840"/>
    </source>
</evidence>
<evidence type="ECO:0000256" key="2">
    <source>
        <dbReference type="ARBA" id="ARBA00022737"/>
    </source>
</evidence>
<dbReference type="InterPro" id="IPR003959">
    <property type="entry name" value="ATPase_AAA_core"/>
</dbReference>
<dbReference type="Pfam" id="PF17871">
    <property type="entry name" value="AAA_lid_9"/>
    <property type="match status" value="1"/>
</dbReference>
<dbReference type="AlphaFoldDB" id="A0A252BVN2"/>
<dbReference type="CDD" id="cd00009">
    <property type="entry name" value="AAA"/>
    <property type="match status" value="1"/>
</dbReference>
<dbReference type="InterPro" id="IPR036628">
    <property type="entry name" value="Clp_N_dom_sf"/>
</dbReference>
<dbReference type="GO" id="GO:0005737">
    <property type="term" value="C:cytoplasm"/>
    <property type="evidence" value="ECO:0007669"/>
    <property type="project" value="TreeGrafter"/>
</dbReference>
<dbReference type="FunFam" id="3.40.50.300:FF:000025">
    <property type="entry name" value="ATP-dependent Clp protease subunit"/>
    <property type="match status" value="1"/>
</dbReference>
<evidence type="ECO:0000256" key="3">
    <source>
        <dbReference type="ARBA" id="ARBA00022741"/>
    </source>
</evidence>
<dbReference type="PROSITE" id="PS00870">
    <property type="entry name" value="CLPAB_1"/>
    <property type="match status" value="1"/>
</dbReference>
<name>A0A252BVN2_9PROT</name>
<sequence length="866" mass="93390">MTTLRSLIARLSPRCRTALETAAAQALARTHFYIEIEHILVALLGADESDLVVVLQHNGVDVLSSLAGLEKTLAGLKSGNVRAPGLSPELVGWFEKAWLAASLEEGGEQVCSGHLLLAGLNEGSLRPRFLEIFPACAGISVDTIREDVALCKGECPVSGDADVGARPATPSFSQDALQRYCVDLTEKARQGQIDPIVGRSAEIAETIEILGRRRQNNPVLVGEPGVGKTAVVEGLAALIANGHVIETLRGARVLSLDLGLLQAGAGVKGEFEKRLRAVIDDVVGSPVPIILFIDEAHTLIGAGGQAGQNDAANLLKPALARGELRCIAATTWSEYKKYVEKDAALARRFQAVQIGQPDAEVARAMLRSLAPVLEKHHGVTIIEEALHAAVSLSTRYIASRQLPDKAVSLLDTACSRVAQSQVGRPVVLEKALQRRDMLRLEQSMLEQEQQVGLGSEKARKDVEERLSQADAECPALDASWQQELALVQDIKALQDTLKDAGEDAGTGQVALQDALANLVALQGVRPLVFPLVDKNAVAAVVEEWTGVPVGRMAGSELEALLGLSERLQARVLGQDHALEAIARVMLTQRAGLADPRKPAGVFLLVGTSGVGKTETALALAEALYGGEQNLTVINMSEFKEEHKVSLLMGAPPGYVGYGEGGILTEAVRRKPYSVILLDEMEKAHPGVQDVFYQVFDKGQMKDGEGRDIDFRNTVILMTSNAGSESIAQACTNRDDLPEQEELIEQLRPDLLRWFRPAFLGRCTTVAYYPLSDTLLRKIIELNFERIRRRLLTAWNATFSVSEAVVDALLLRCHEVESGARVVESVLSHTLLPALSERALERLVSGQEIQCFDVGVGEDGAFTYAVT</sequence>
<evidence type="ECO:0000313" key="8">
    <source>
        <dbReference type="EMBL" id="OUJ12917.1"/>
    </source>
</evidence>
<dbReference type="OrthoDB" id="9803641at2"/>
<keyword evidence="9" id="KW-1185">Reference proteome</keyword>
<dbReference type="RefSeq" id="WP_086638911.1">
    <property type="nucleotide sequence ID" value="NZ_JOPJ01000008.1"/>
</dbReference>
<dbReference type="InterPro" id="IPR003593">
    <property type="entry name" value="AAA+_ATPase"/>
</dbReference>
<dbReference type="PRINTS" id="PR00300">
    <property type="entry name" value="CLPPROTEASEA"/>
</dbReference>
<evidence type="ECO:0000256" key="6">
    <source>
        <dbReference type="PROSITE-ProRule" id="PRU01251"/>
    </source>
</evidence>
<dbReference type="GO" id="GO:0016887">
    <property type="term" value="F:ATP hydrolysis activity"/>
    <property type="evidence" value="ECO:0007669"/>
    <property type="project" value="InterPro"/>
</dbReference>
<dbReference type="InterPro" id="IPR017729">
    <property type="entry name" value="ATPase_T6SS_ClpV1"/>
</dbReference>